<dbReference type="GO" id="GO:0016757">
    <property type="term" value="F:glycosyltransferase activity"/>
    <property type="evidence" value="ECO:0007669"/>
    <property type="project" value="UniProtKB-KW"/>
</dbReference>
<evidence type="ECO:0000313" key="5">
    <source>
        <dbReference type="EMBL" id="PZR55568.1"/>
    </source>
</evidence>
<keyword evidence="6" id="KW-1185">Reference proteome</keyword>
<keyword evidence="3 5" id="KW-0808">Transferase</keyword>
<proteinExistence type="inferred from homology"/>
<sequence>MSRDRRADLAASMPRHRAPVVYVDNGSSDGSPETVGGVRPDARVVRLPANVGAPARTVGVRAAGTPYVAFADDDSWWAPGALRTAAELLDAHPQVAVVQARILVGPEEREDPLTAQLRASPLAADGLPGPRLLGFVACGAVVRRTDFLAAGGFDPAVPFPGEEEVLTLRLAASGRALVYADHLVAHHHPSPSRHSPAARRRAVARSALTSALLLRPWRVVAARSVVSVRAGGVRHLRAALPTARQALSALRRRRRLPAGVEQDLRLVGQG</sequence>
<dbReference type="InterPro" id="IPR050834">
    <property type="entry name" value="Glycosyltransf_2"/>
</dbReference>
<dbReference type="SUPFAM" id="SSF53448">
    <property type="entry name" value="Nucleotide-diphospho-sugar transferases"/>
    <property type="match status" value="1"/>
</dbReference>
<evidence type="ECO:0000256" key="2">
    <source>
        <dbReference type="ARBA" id="ARBA00022676"/>
    </source>
</evidence>
<dbReference type="Pfam" id="PF00535">
    <property type="entry name" value="Glycos_transf_2"/>
    <property type="match status" value="1"/>
</dbReference>
<dbReference type="PANTHER" id="PTHR43685">
    <property type="entry name" value="GLYCOSYLTRANSFERASE"/>
    <property type="match status" value="1"/>
</dbReference>
<dbReference type="Gene3D" id="3.90.550.10">
    <property type="entry name" value="Spore Coat Polysaccharide Biosynthesis Protein SpsA, Chain A"/>
    <property type="match status" value="1"/>
</dbReference>
<comment type="caution">
    <text evidence="5">The sequence shown here is derived from an EMBL/GenBank/DDBJ whole genome shotgun (WGS) entry which is preliminary data.</text>
</comment>
<comment type="similarity">
    <text evidence="1">Belongs to the glycosyltransferase 2 family.</text>
</comment>
<evidence type="ECO:0000256" key="3">
    <source>
        <dbReference type="ARBA" id="ARBA00022679"/>
    </source>
</evidence>
<dbReference type="InterPro" id="IPR029044">
    <property type="entry name" value="Nucleotide-diphossugar_trans"/>
</dbReference>
<name>A0A2W5XXQ5_9MICO</name>
<feature type="domain" description="Glycosyltransferase 2-like" evidence="4">
    <location>
        <begin position="20"/>
        <end position="145"/>
    </location>
</feature>
<dbReference type="InterPro" id="IPR001173">
    <property type="entry name" value="Glyco_trans_2-like"/>
</dbReference>
<dbReference type="AlphaFoldDB" id="A0A2W5XXQ5"/>
<keyword evidence="2" id="KW-0328">Glycosyltransferase</keyword>
<reference evidence="5 6" key="1">
    <citation type="submission" date="2018-06" db="EMBL/GenBank/DDBJ databases">
        <title>Whole genome sequencing of a novel hydrocarbon degrading bacterial strain, PW21 isolated from oil contaminated produced water sample.</title>
        <authorList>
            <person name="Nagkirti P."/>
            <person name="Shaikh A."/>
            <person name="Gowdaman V."/>
            <person name="Engineer A.E."/>
            <person name="Dagar S."/>
            <person name="Dhakephalkar P.K."/>
        </authorList>
    </citation>
    <scope>NUCLEOTIDE SEQUENCE [LARGE SCALE GENOMIC DNA]</scope>
    <source>
        <strain evidence="5 6">PW21</strain>
    </source>
</reference>
<accession>A0A2W5XXQ5</accession>
<dbReference type="Proteomes" id="UP000248783">
    <property type="component" value="Unassembled WGS sequence"/>
</dbReference>
<dbReference type="EMBL" id="QKWH01000001">
    <property type="protein sequence ID" value="PZR55568.1"/>
    <property type="molecule type" value="Genomic_DNA"/>
</dbReference>
<evidence type="ECO:0000256" key="1">
    <source>
        <dbReference type="ARBA" id="ARBA00006739"/>
    </source>
</evidence>
<evidence type="ECO:0000259" key="4">
    <source>
        <dbReference type="Pfam" id="PF00535"/>
    </source>
</evidence>
<protein>
    <submittedName>
        <fullName evidence="5">Glycosyltransferase family 2 protein</fullName>
    </submittedName>
</protein>
<dbReference type="PANTHER" id="PTHR43685:SF5">
    <property type="entry name" value="GLYCOSYLTRANSFERASE EPSE-RELATED"/>
    <property type="match status" value="1"/>
</dbReference>
<evidence type="ECO:0000313" key="6">
    <source>
        <dbReference type="Proteomes" id="UP000248783"/>
    </source>
</evidence>
<organism evidence="5 6">
    <name type="scientific">Xylanimonas oleitrophica</name>
    <dbReference type="NCBI Taxonomy" id="2607479"/>
    <lineage>
        <taxon>Bacteria</taxon>
        <taxon>Bacillati</taxon>
        <taxon>Actinomycetota</taxon>
        <taxon>Actinomycetes</taxon>
        <taxon>Micrococcales</taxon>
        <taxon>Promicromonosporaceae</taxon>
        <taxon>Xylanimonas</taxon>
    </lineage>
</organism>
<gene>
    <name evidence="5" type="ORF">DNL40_03670</name>
</gene>